<protein>
    <submittedName>
        <fullName evidence="1 2">Uncharacterized protein</fullName>
    </submittedName>
</protein>
<dbReference type="EMBL" id="CM000880">
    <property type="protein sequence ID" value="PNT78409.1"/>
    <property type="molecule type" value="Genomic_DNA"/>
</dbReference>
<proteinExistence type="predicted"/>
<dbReference type="EnsemblPlants" id="PNT78409">
    <property type="protein sequence ID" value="PNT78409"/>
    <property type="gene ID" value="BRADI_1g78804v3"/>
</dbReference>
<reference evidence="1" key="2">
    <citation type="submission" date="2017-06" db="EMBL/GenBank/DDBJ databases">
        <title>WGS assembly of Brachypodium distachyon.</title>
        <authorList>
            <consortium name="The International Brachypodium Initiative"/>
            <person name="Lucas S."/>
            <person name="Harmon-Smith M."/>
            <person name="Lail K."/>
            <person name="Tice H."/>
            <person name="Grimwood J."/>
            <person name="Bruce D."/>
            <person name="Barry K."/>
            <person name="Shu S."/>
            <person name="Lindquist E."/>
            <person name="Wang M."/>
            <person name="Pitluck S."/>
            <person name="Vogel J.P."/>
            <person name="Garvin D.F."/>
            <person name="Mockler T.C."/>
            <person name="Schmutz J."/>
            <person name="Rokhsar D."/>
            <person name="Bevan M.W."/>
        </authorList>
    </citation>
    <scope>NUCLEOTIDE SEQUENCE</scope>
    <source>
        <strain evidence="1">Bd21</strain>
    </source>
</reference>
<evidence type="ECO:0000313" key="1">
    <source>
        <dbReference type="EMBL" id="PNT78409.1"/>
    </source>
</evidence>
<keyword evidence="3" id="KW-1185">Reference proteome</keyword>
<dbReference type="Proteomes" id="UP000008810">
    <property type="component" value="Chromosome 1"/>
</dbReference>
<dbReference type="InParanoid" id="A0A2K2DVU8"/>
<dbReference type="Gramene" id="PNT78409">
    <property type="protein sequence ID" value="PNT78409"/>
    <property type="gene ID" value="BRADI_1g78804v3"/>
</dbReference>
<accession>A0A2K2DVU8</accession>
<name>A0A2K2DVU8_BRADI</name>
<evidence type="ECO:0000313" key="2">
    <source>
        <dbReference type="EnsemblPlants" id="PNT78409"/>
    </source>
</evidence>
<evidence type="ECO:0000313" key="3">
    <source>
        <dbReference type="Proteomes" id="UP000008810"/>
    </source>
</evidence>
<dbReference type="AlphaFoldDB" id="A0A2K2DVU8"/>
<sequence length="49" mass="5329">MTEGAVVALAFVRLRYPSLDLEMLHVPPPSAPKDLPLGPLYDAVELVAR</sequence>
<gene>
    <name evidence="1" type="ORF">BRADI_1g78804v3</name>
</gene>
<reference evidence="1 2" key="1">
    <citation type="journal article" date="2010" name="Nature">
        <title>Genome sequencing and analysis of the model grass Brachypodium distachyon.</title>
        <authorList>
            <consortium name="International Brachypodium Initiative"/>
        </authorList>
    </citation>
    <scope>NUCLEOTIDE SEQUENCE [LARGE SCALE GENOMIC DNA]</scope>
    <source>
        <strain evidence="1 2">Bd21</strain>
    </source>
</reference>
<reference evidence="2" key="3">
    <citation type="submission" date="2018-08" db="UniProtKB">
        <authorList>
            <consortium name="EnsemblPlants"/>
        </authorList>
    </citation>
    <scope>IDENTIFICATION</scope>
    <source>
        <strain evidence="2">cv. Bd21</strain>
    </source>
</reference>
<organism evidence="1">
    <name type="scientific">Brachypodium distachyon</name>
    <name type="common">Purple false brome</name>
    <name type="synonym">Trachynia distachya</name>
    <dbReference type="NCBI Taxonomy" id="15368"/>
    <lineage>
        <taxon>Eukaryota</taxon>
        <taxon>Viridiplantae</taxon>
        <taxon>Streptophyta</taxon>
        <taxon>Embryophyta</taxon>
        <taxon>Tracheophyta</taxon>
        <taxon>Spermatophyta</taxon>
        <taxon>Magnoliopsida</taxon>
        <taxon>Liliopsida</taxon>
        <taxon>Poales</taxon>
        <taxon>Poaceae</taxon>
        <taxon>BOP clade</taxon>
        <taxon>Pooideae</taxon>
        <taxon>Stipodae</taxon>
        <taxon>Brachypodieae</taxon>
        <taxon>Brachypodium</taxon>
    </lineage>
</organism>